<evidence type="ECO:0000313" key="2">
    <source>
        <dbReference type="Proteomes" id="UP000632289"/>
    </source>
</evidence>
<dbReference type="Proteomes" id="UP000632289">
    <property type="component" value="Unassembled WGS sequence"/>
</dbReference>
<accession>A0A927F419</accession>
<gene>
    <name evidence="1" type="ORF">IF129_25315</name>
</gene>
<dbReference type="EMBL" id="JACXYU010000021">
    <property type="protein sequence ID" value="MBD3934868.1"/>
    <property type="molecule type" value="Genomic_DNA"/>
</dbReference>
<comment type="caution">
    <text evidence="1">The sequence shown here is derived from an EMBL/GenBank/DDBJ whole genome shotgun (WGS) entry which is preliminary data.</text>
</comment>
<proteinExistence type="predicted"/>
<reference evidence="1" key="1">
    <citation type="submission" date="2020-09" db="EMBL/GenBank/DDBJ databases">
        <title>Secondary metabolite and genome analysis of marine Streptomyces chumphonensis KK1-2T.</title>
        <authorList>
            <person name="Phongsopitanun W."/>
            <person name="Kanchanasin P."/>
            <person name="Pittayakhajonwut P."/>
            <person name="Suwanborirux K."/>
            <person name="Tanasupawat S."/>
        </authorList>
    </citation>
    <scope>NUCLEOTIDE SEQUENCE</scope>
    <source>
        <strain evidence="1">KK1-2</strain>
    </source>
</reference>
<keyword evidence="2" id="KW-1185">Reference proteome</keyword>
<evidence type="ECO:0000313" key="1">
    <source>
        <dbReference type="EMBL" id="MBD3934868.1"/>
    </source>
</evidence>
<sequence>MPMAEAGAGGGVGGPGEVAVAAHADIRDAHQPAQVDKQAEAQVRATIAECVALARPDRATLMLPTTAHVTAESAACREAVRTLMNSTAPEAEARRAADTCLNGRHPSLAVAQAEADQAAAYARDRAAHELLSTRLAELRSLTTRPSKAPVTALEDRCPGLDGTPCGGGRSLAVCV</sequence>
<dbReference type="AlphaFoldDB" id="A0A927F419"/>
<dbReference type="RefSeq" id="WP_191212164.1">
    <property type="nucleotide sequence ID" value="NZ_BAABKL010000005.1"/>
</dbReference>
<organism evidence="1 2">
    <name type="scientific">Streptomyces chumphonensis</name>
    <dbReference type="NCBI Taxonomy" id="1214925"/>
    <lineage>
        <taxon>Bacteria</taxon>
        <taxon>Bacillati</taxon>
        <taxon>Actinomycetota</taxon>
        <taxon>Actinomycetes</taxon>
        <taxon>Kitasatosporales</taxon>
        <taxon>Streptomycetaceae</taxon>
        <taxon>Streptomyces</taxon>
    </lineage>
</organism>
<name>A0A927F419_9ACTN</name>
<protein>
    <submittedName>
        <fullName evidence="1">Uncharacterized protein</fullName>
    </submittedName>
</protein>